<dbReference type="SUPFAM" id="SSF118310">
    <property type="entry name" value="AN1-like Zinc finger"/>
    <property type="match status" value="1"/>
</dbReference>
<keyword evidence="3" id="KW-1185">Reference proteome</keyword>
<keyword evidence="1" id="KW-1133">Transmembrane helix</keyword>
<dbReference type="EMBL" id="CAMGYJ010000011">
    <property type="protein sequence ID" value="CAI0560099.1"/>
    <property type="molecule type" value="Genomic_DNA"/>
</dbReference>
<evidence type="ECO:0000313" key="2">
    <source>
        <dbReference type="EMBL" id="CAI0560099.1"/>
    </source>
</evidence>
<keyword evidence="1" id="KW-0472">Membrane</keyword>
<sequence>GFRAERQSKLSTSGAEDTAAIFWFGVQHQPLVQVVHENTGLRGTSGVGQGGHGKTLSLKSKRPISEAESIVAAIKSAAPVAEHVITVEKSLAAAMGSSLLDAAAAKVVKAANRRVCLTRFKSRCGSSFCDSHRYPERTTIATTISRKLGRIQLLKQIRSSRIKWNYGFSVVTYLVLLLNRFYSFSYKLF</sequence>
<dbReference type="InterPro" id="IPR035896">
    <property type="entry name" value="AN1-like_Znf"/>
</dbReference>
<feature type="non-terminal residue" evidence="2">
    <location>
        <position position="1"/>
    </location>
</feature>
<dbReference type="Proteomes" id="UP001154282">
    <property type="component" value="Unassembled WGS sequence"/>
</dbReference>
<gene>
    <name evidence="2" type="ORF">LITE_LOCUS49535</name>
</gene>
<comment type="caution">
    <text evidence="2">The sequence shown here is derived from an EMBL/GenBank/DDBJ whole genome shotgun (WGS) entry which is preliminary data.</text>
</comment>
<proteinExistence type="predicted"/>
<evidence type="ECO:0000256" key="1">
    <source>
        <dbReference type="SAM" id="Phobius"/>
    </source>
</evidence>
<protein>
    <submittedName>
        <fullName evidence="2">Uncharacterized protein</fullName>
    </submittedName>
</protein>
<organism evidence="2 3">
    <name type="scientific">Linum tenue</name>
    <dbReference type="NCBI Taxonomy" id="586396"/>
    <lineage>
        <taxon>Eukaryota</taxon>
        <taxon>Viridiplantae</taxon>
        <taxon>Streptophyta</taxon>
        <taxon>Embryophyta</taxon>
        <taxon>Tracheophyta</taxon>
        <taxon>Spermatophyta</taxon>
        <taxon>Magnoliopsida</taxon>
        <taxon>eudicotyledons</taxon>
        <taxon>Gunneridae</taxon>
        <taxon>Pentapetalae</taxon>
        <taxon>rosids</taxon>
        <taxon>fabids</taxon>
        <taxon>Malpighiales</taxon>
        <taxon>Linaceae</taxon>
        <taxon>Linum</taxon>
    </lineage>
</organism>
<name>A0AAV0RR69_9ROSI</name>
<dbReference type="AlphaFoldDB" id="A0AAV0RR69"/>
<accession>A0AAV0RR69</accession>
<keyword evidence="1" id="KW-0812">Transmembrane</keyword>
<reference evidence="2" key="1">
    <citation type="submission" date="2022-08" db="EMBL/GenBank/DDBJ databases">
        <authorList>
            <person name="Gutierrez-Valencia J."/>
        </authorList>
    </citation>
    <scope>NUCLEOTIDE SEQUENCE</scope>
</reference>
<dbReference type="Gene3D" id="4.10.1110.10">
    <property type="entry name" value="AN1-like Zinc finger"/>
    <property type="match status" value="1"/>
</dbReference>
<feature type="transmembrane region" description="Helical" evidence="1">
    <location>
        <begin position="164"/>
        <end position="182"/>
    </location>
</feature>
<evidence type="ECO:0000313" key="3">
    <source>
        <dbReference type="Proteomes" id="UP001154282"/>
    </source>
</evidence>